<dbReference type="RefSeq" id="XP_034104333.1">
    <property type="nucleotide sequence ID" value="XM_034248442.2"/>
</dbReference>
<dbReference type="InterPro" id="IPR042418">
    <property type="entry name" value="TXNDC15"/>
</dbReference>
<evidence type="ECO:0000313" key="3">
    <source>
        <dbReference type="RefSeq" id="XP_034104333.1"/>
    </source>
</evidence>
<proteinExistence type="predicted"/>
<feature type="chain" id="PRO_5028374262" evidence="1">
    <location>
        <begin position="23"/>
        <end position="316"/>
    </location>
</feature>
<dbReference type="GO" id="GO:0060271">
    <property type="term" value="P:cilium assembly"/>
    <property type="evidence" value="ECO:0007669"/>
    <property type="project" value="TreeGrafter"/>
</dbReference>
<sequence>MHGNAKLFIFLIFGLCATLTSAELSGLFNALQYLGIKIHSNGTGSSAAPSTAQGQGLRGGCRYSFDSYALMSDRHSCAPGDEHILHLTELPQQRKPPLLIRCLQQELTPQLHNITGLPLEKLLIMKSAKDIVNLLKPIGNATKRHEYGSCVVVHFCTRTSLECARVAPAVNLLPHLFPTLKVAYIDAFQFTRFNAEFGIVSLPTLMIFHQGRPLIKYDPPWQDPGNISYAKFIMRHTNIKYVNPRSIVPALLQYTQYGPLTNVPDRQTDFYVGLSWLFILICLGNYMRRTLLWKQLVEMVQRNWRESEETQMEMVD</sequence>
<accession>A0A6P8WY23</accession>
<dbReference type="GeneID" id="117568074"/>
<evidence type="ECO:0000256" key="1">
    <source>
        <dbReference type="SAM" id="SignalP"/>
    </source>
</evidence>
<dbReference type="PANTHER" id="PTHR14684">
    <property type="entry name" value="THIOREDOXIN DOMAIN-CONTAINING PROTEIN 15"/>
    <property type="match status" value="1"/>
</dbReference>
<gene>
    <name evidence="3" type="primary">LOC117568074</name>
</gene>
<evidence type="ECO:0000313" key="2">
    <source>
        <dbReference type="Proteomes" id="UP000515160"/>
    </source>
</evidence>
<name>A0A6P8WY23_DROAB</name>
<reference evidence="3" key="1">
    <citation type="submission" date="2025-08" db="UniProtKB">
        <authorList>
            <consortium name="RefSeq"/>
        </authorList>
    </citation>
    <scope>IDENTIFICATION</scope>
    <source>
        <strain evidence="3">15112-1751.03</strain>
        <tissue evidence="3">Whole Adult</tissue>
    </source>
</reference>
<dbReference type="Proteomes" id="UP000515160">
    <property type="component" value="Chromosome 3"/>
</dbReference>
<keyword evidence="1" id="KW-0732">Signal</keyword>
<dbReference type="OrthoDB" id="1899781at2759"/>
<dbReference type="CTD" id="36749"/>
<dbReference type="Gene3D" id="3.40.30.10">
    <property type="entry name" value="Glutaredoxin"/>
    <property type="match status" value="1"/>
</dbReference>
<organism evidence="2 3">
    <name type="scientific">Drosophila albomicans</name>
    <name type="common">Fruit fly</name>
    <dbReference type="NCBI Taxonomy" id="7291"/>
    <lineage>
        <taxon>Eukaryota</taxon>
        <taxon>Metazoa</taxon>
        <taxon>Ecdysozoa</taxon>
        <taxon>Arthropoda</taxon>
        <taxon>Hexapoda</taxon>
        <taxon>Insecta</taxon>
        <taxon>Pterygota</taxon>
        <taxon>Neoptera</taxon>
        <taxon>Endopterygota</taxon>
        <taxon>Diptera</taxon>
        <taxon>Brachycera</taxon>
        <taxon>Muscomorpha</taxon>
        <taxon>Ephydroidea</taxon>
        <taxon>Drosophilidae</taxon>
        <taxon>Drosophila</taxon>
    </lineage>
</organism>
<dbReference type="InterPro" id="IPR036249">
    <property type="entry name" value="Thioredoxin-like_sf"/>
</dbReference>
<dbReference type="GO" id="GO:0005929">
    <property type="term" value="C:cilium"/>
    <property type="evidence" value="ECO:0007669"/>
    <property type="project" value="TreeGrafter"/>
</dbReference>
<dbReference type="AlphaFoldDB" id="A0A6P8WY23"/>
<keyword evidence="2" id="KW-1185">Reference proteome</keyword>
<feature type="signal peptide" evidence="1">
    <location>
        <begin position="1"/>
        <end position="22"/>
    </location>
</feature>
<dbReference type="PANTHER" id="PTHR14684:SF2">
    <property type="entry name" value="THIOREDOXIN DOMAIN-CONTAINING PROTEIN 15"/>
    <property type="match status" value="1"/>
</dbReference>
<protein>
    <submittedName>
        <fullName evidence="3">Uncharacterized protein LOC117568074</fullName>
    </submittedName>
</protein>
<dbReference type="SUPFAM" id="SSF52833">
    <property type="entry name" value="Thioredoxin-like"/>
    <property type="match status" value="1"/>
</dbReference>